<dbReference type="InterPro" id="IPR017937">
    <property type="entry name" value="Thioredoxin_CS"/>
</dbReference>
<dbReference type="Gene3D" id="3.40.30.10">
    <property type="entry name" value="Glutaredoxin"/>
    <property type="match status" value="1"/>
</dbReference>
<feature type="domain" description="Thioredoxin" evidence="3">
    <location>
        <begin position="305"/>
        <end position="459"/>
    </location>
</feature>
<dbReference type="InterPro" id="IPR036249">
    <property type="entry name" value="Thioredoxin-like_sf"/>
</dbReference>
<evidence type="ECO:0000313" key="4">
    <source>
        <dbReference type="EMBL" id="KJD34496.1"/>
    </source>
</evidence>
<dbReference type="EMBL" id="JTDV01000001">
    <property type="protein sequence ID" value="KJD34496.1"/>
    <property type="molecule type" value="Genomic_DNA"/>
</dbReference>
<gene>
    <name evidence="4" type="ORF">PK35_01490</name>
</gene>
<dbReference type="GO" id="GO:0016491">
    <property type="term" value="F:oxidoreductase activity"/>
    <property type="evidence" value="ECO:0007669"/>
    <property type="project" value="InterPro"/>
</dbReference>
<dbReference type="PROSITE" id="PS51352">
    <property type="entry name" value="THIOREDOXIN_2"/>
    <property type="match status" value="1"/>
</dbReference>
<dbReference type="GO" id="GO:0016209">
    <property type="term" value="F:antioxidant activity"/>
    <property type="evidence" value="ECO:0007669"/>
    <property type="project" value="InterPro"/>
</dbReference>
<accession>A0A0D7W5T5</accession>
<feature type="chain" id="PRO_5002325295" description="Thioredoxin domain-containing protein" evidence="2">
    <location>
        <begin position="21"/>
        <end position="460"/>
    </location>
</feature>
<comment type="caution">
    <text evidence="4">The sequence shown here is derived from an EMBL/GenBank/DDBJ whole genome shotgun (WGS) entry which is preliminary data.</text>
</comment>
<keyword evidence="2" id="KW-0732">Signal</keyword>
<protein>
    <recommendedName>
        <fullName evidence="3">Thioredoxin domain-containing protein</fullName>
    </recommendedName>
</protein>
<dbReference type="AlphaFoldDB" id="A0A0D7W5T5"/>
<dbReference type="Pfam" id="PF00578">
    <property type="entry name" value="AhpC-TSA"/>
    <property type="match status" value="1"/>
</dbReference>
<feature type="signal peptide" evidence="2">
    <location>
        <begin position="1"/>
        <end position="20"/>
    </location>
</feature>
<evidence type="ECO:0000256" key="1">
    <source>
        <dbReference type="ARBA" id="ARBA00023284"/>
    </source>
</evidence>
<dbReference type="PANTHER" id="PTHR42852">
    <property type="entry name" value="THIOL:DISULFIDE INTERCHANGE PROTEIN DSBE"/>
    <property type="match status" value="1"/>
</dbReference>
<dbReference type="PROSITE" id="PS00194">
    <property type="entry name" value="THIOREDOXIN_1"/>
    <property type="match status" value="1"/>
</dbReference>
<evidence type="ECO:0000256" key="2">
    <source>
        <dbReference type="SAM" id="SignalP"/>
    </source>
</evidence>
<reference evidence="4 5" key="1">
    <citation type="journal article" date="2015" name="Antonie Van Leeuwenhoek">
        <title>Tamlana nanhaiensis sp. nov., isolated from surface seawater collected from the South China Sea.</title>
        <authorList>
            <person name="Liu X."/>
            <person name="Lai Q."/>
            <person name="Du Y."/>
            <person name="Li G."/>
            <person name="Sun F."/>
            <person name="Shao Z."/>
        </authorList>
    </citation>
    <scope>NUCLEOTIDE SEQUENCE [LARGE SCALE GENOMIC DNA]</scope>
    <source>
        <strain evidence="4 5">FHC16</strain>
    </source>
</reference>
<evidence type="ECO:0000259" key="3">
    <source>
        <dbReference type="PROSITE" id="PS51352"/>
    </source>
</evidence>
<dbReference type="InterPro" id="IPR050553">
    <property type="entry name" value="Thioredoxin_ResA/DsbE_sf"/>
</dbReference>
<proteinExistence type="predicted"/>
<dbReference type="InterPro" id="IPR013766">
    <property type="entry name" value="Thioredoxin_domain"/>
</dbReference>
<dbReference type="PANTHER" id="PTHR42852:SF17">
    <property type="entry name" value="THIOREDOXIN-LIKE PROTEIN HI_1115"/>
    <property type="match status" value="1"/>
</dbReference>
<dbReference type="SUPFAM" id="SSF52833">
    <property type="entry name" value="Thioredoxin-like"/>
    <property type="match status" value="1"/>
</dbReference>
<dbReference type="InterPro" id="IPR000866">
    <property type="entry name" value="AhpC/TSA"/>
</dbReference>
<sequence>MKNIVIYSVLFNFFFFSINAQNKVVEMLNNTTSTTQLTKKVDSLLFFGSESDMQSIISYYRSKRNGEKISEITKKIIEKFPTGKVAANENILAISKQENVKTMETMVEAFLVKFENSDFDFDSLYLIACDRSAKNKSTEHFLKYFNLIDNNEIKNTVVKYCATMLIEKSPDDIEALLNETLRNYRIGLNNKDDYYRYVELYSEIFETRGQWQKALDYFEESFFNMKSKTSKKIKRYSDLLMENKQYRKAFVVLDSLIRSGQGNTELKNRWATTYKKVFPENDFNMYSKEIVGEITKQSQEDIIKKVVLEKAPDFTLKDIDGKIHTLEDFKGKYLVIDLWATWCGPCKRSFPAMQEAVNKYKNDKDVKFLFVHTWENSKTPKQDAVSYLNENGFNFDLYMDTKNPQTGVNEMAKALSVNSIPAKIIIDKNGNLRYKGSGFGGGDDQLVVELSALIDYVKAN</sequence>
<dbReference type="GO" id="GO:0006950">
    <property type="term" value="P:response to stress"/>
    <property type="evidence" value="ECO:0007669"/>
    <property type="project" value="UniProtKB-ARBA"/>
</dbReference>
<evidence type="ECO:0000313" key="5">
    <source>
        <dbReference type="Proteomes" id="UP000032361"/>
    </source>
</evidence>
<dbReference type="InterPro" id="IPR011990">
    <property type="entry name" value="TPR-like_helical_dom_sf"/>
</dbReference>
<dbReference type="STRING" id="1382798.PK35_01490"/>
<dbReference type="PATRIC" id="fig|1382798.3.peg.301"/>
<dbReference type="Proteomes" id="UP000032361">
    <property type="component" value="Unassembled WGS sequence"/>
</dbReference>
<dbReference type="SUPFAM" id="SSF48452">
    <property type="entry name" value="TPR-like"/>
    <property type="match status" value="1"/>
</dbReference>
<organism evidence="4 5">
    <name type="scientific">Neotamlana nanhaiensis</name>
    <dbReference type="NCBI Taxonomy" id="1382798"/>
    <lineage>
        <taxon>Bacteria</taxon>
        <taxon>Pseudomonadati</taxon>
        <taxon>Bacteroidota</taxon>
        <taxon>Flavobacteriia</taxon>
        <taxon>Flavobacteriales</taxon>
        <taxon>Flavobacteriaceae</taxon>
        <taxon>Neotamlana</taxon>
    </lineage>
</organism>
<keyword evidence="5" id="KW-1185">Reference proteome</keyword>
<dbReference type="RefSeq" id="WP_044624880.1">
    <property type="nucleotide sequence ID" value="NZ_JTDV01000001.1"/>
</dbReference>
<keyword evidence="1" id="KW-0676">Redox-active center</keyword>
<dbReference type="CDD" id="cd02966">
    <property type="entry name" value="TlpA_like_family"/>
    <property type="match status" value="1"/>
</dbReference>
<dbReference type="OrthoDB" id="634996at2"/>
<name>A0A0D7W5T5_9FLAO</name>